<keyword evidence="1" id="KW-0472">Membrane</keyword>
<name>A0A659SHT4_SALET</name>
<evidence type="ECO:0000313" key="2">
    <source>
        <dbReference type="EMBL" id="TGD49961.1"/>
    </source>
</evidence>
<evidence type="ECO:0000313" key="3">
    <source>
        <dbReference type="Proteomes" id="UP000297989"/>
    </source>
</evidence>
<comment type="caution">
    <text evidence="2">The sequence shown here is derived from an EMBL/GenBank/DDBJ whole genome shotgun (WGS) entry which is preliminary data.</text>
</comment>
<reference evidence="2 3" key="1">
    <citation type="submission" date="2018-03" db="EMBL/GenBank/DDBJ databases">
        <title>Non-Typhoidal Salmonella genome sequencing and assembly.</title>
        <authorList>
            <person name="Matchawe C."/>
        </authorList>
    </citation>
    <scope>NUCLEOTIDE SEQUENCE [LARGE SCALE GENOMIC DNA]</scope>
    <source>
        <strain evidence="2 3">8EV</strain>
    </source>
</reference>
<proteinExistence type="predicted"/>
<sequence length="36" mass="4099">ATLILGVVGIVGFIAWYLMARAEKQRIRDIQRARRG</sequence>
<dbReference type="AlphaFoldDB" id="A0A659SHT4"/>
<feature type="non-terminal residue" evidence="2">
    <location>
        <position position="1"/>
    </location>
</feature>
<keyword evidence="1" id="KW-1133">Transmembrane helix</keyword>
<dbReference type="EMBL" id="PYKK01000315">
    <property type="protein sequence ID" value="TGD49961.1"/>
    <property type="molecule type" value="Genomic_DNA"/>
</dbReference>
<keyword evidence="1" id="KW-0812">Transmembrane</keyword>
<evidence type="ECO:0000256" key="1">
    <source>
        <dbReference type="SAM" id="Phobius"/>
    </source>
</evidence>
<protein>
    <submittedName>
        <fullName evidence="2">Putrescine ABC transporter permease PotI</fullName>
    </submittedName>
</protein>
<organism evidence="2 3">
    <name type="scientific">Salmonella enterica subsp. enterica serovar Poona</name>
    <dbReference type="NCBI Taxonomy" id="436295"/>
    <lineage>
        <taxon>Bacteria</taxon>
        <taxon>Pseudomonadati</taxon>
        <taxon>Pseudomonadota</taxon>
        <taxon>Gammaproteobacteria</taxon>
        <taxon>Enterobacterales</taxon>
        <taxon>Enterobacteriaceae</taxon>
        <taxon>Salmonella</taxon>
    </lineage>
</organism>
<dbReference type="Proteomes" id="UP000297989">
    <property type="component" value="Unassembled WGS sequence"/>
</dbReference>
<feature type="transmembrane region" description="Helical" evidence="1">
    <location>
        <begin position="6"/>
        <end position="22"/>
    </location>
</feature>
<gene>
    <name evidence="2" type="ORF">C9F10_03765</name>
</gene>
<accession>A0A659SHT4</accession>